<dbReference type="PANTHER" id="PTHR21411:SF0">
    <property type="entry name" value="REGULATORY PROTEIN ZESTE"/>
    <property type="match status" value="1"/>
</dbReference>
<dbReference type="InterPro" id="IPR028002">
    <property type="entry name" value="Myb_DNA-bind_5"/>
</dbReference>
<dbReference type="AlphaFoldDB" id="A0AAV1JN88"/>
<feature type="region of interest" description="Disordered" evidence="6">
    <location>
        <begin position="73"/>
        <end position="104"/>
    </location>
</feature>
<name>A0AAV1JN88_9NEOP</name>
<keyword evidence="9" id="KW-1185">Reference proteome</keyword>
<feature type="domain" description="Myb/SANT-like DNA-binding" evidence="7">
    <location>
        <begin position="9"/>
        <end position="79"/>
    </location>
</feature>
<organism evidence="8 9">
    <name type="scientific">Leptosia nina</name>
    <dbReference type="NCBI Taxonomy" id="320188"/>
    <lineage>
        <taxon>Eukaryota</taxon>
        <taxon>Metazoa</taxon>
        <taxon>Ecdysozoa</taxon>
        <taxon>Arthropoda</taxon>
        <taxon>Hexapoda</taxon>
        <taxon>Insecta</taxon>
        <taxon>Pterygota</taxon>
        <taxon>Neoptera</taxon>
        <taxon>Endopterygota</taxon>
        <taxon>Lepidoptera</taxon>
        <taxon>Glossata</taxon>
        <taxon>Ditrysia</taxon>
        <taxon>Papilionoidea</taxon>
        <taxon>Pieridae</taxon>
        <taxon>Pierinae</taxon>
        <taxon>Leptosia</taxon>
    </lineage>
</organism>
<proteinExistence type="predicted"/>
<keyword evidence="3" id="KW-0805">Transcription regulation</keyword>
<evidence type="ECO:0000256" key="2">
    <source>
        <dbReference type="ARBA" id="ARBA00016807"/>
    </source>
</evidence>
<dbReference type="Pfam" id="PF13873">
    <property type="entry name" value="Myb_DNA-bind_5"/>
    <property type="match status" value="1"/>
</dbReference>
<reference evidence="8 9" key="1">
    <citation type="submission" date="2023-11" db="EMBL/GenBank/DDBJ databases">
        <authorList>
            <person name="Okamura Y."/>
        </authorList>
    </citation>
    <scope>NUCLEOTIDE SEQUENCE [LARGE SCALE GENOMIC DNA]</scope>
</reference>
<dbReference type="PANTHER" id="PTHR21411">
    <property type="entry name" value="APONTIC"/>
    <property type="match status" value="1"/>
</dbReference>
<evidence type="ECO:0000256" key="4">
    <source>
        <dbReference type="ARBA" id="ARBA00023163"/>
    </source>
</evidence>
<evidence type="ECO:0000256" key="3">
    <source>
        <dbReference type="ARBA" id="ARBA00023015"/>
    </source>
</evidence>
<evidence type="ECO:0000256" key="5">
    <source>
        <dbReference type="ARBA" id="ARBA00025466"/>
    </source>
</evidence>
<gene>
    <name evidence="8" type="ORF">LNINA_LOCUS8824</name>
</gene>
<comment type="caution">
    <text evidence="8">The sequence shown here is derived from an EMBL/GenBank/DDBJ whole genome shotgun (WGS) entry which is preliminary data.</text>
</comment>
<accession>A0AAV1JN88</accession>
<comment type="function">
    <text evidence="5">Involved in transvection phenomena (= synapsis-dependent gene expression), where the synaptic pairing of chromosomes carrying genes with which zeste interacts influences the expression of these genes. Zeste binds to DNA and stimulates transcription from a nearby promoter.</text>
</comment>
<evidence type="ECO:0000313" key="8">
    <source>
        <dbReference type="EMBL" id="CAK1549538.1"/>
    </source>
</evidence>
<dbReference type="Proteomes" id="UP001497472">
    <property type="component" value="Unassembled WGS sequence"/>
</dbReference>
<sequence length="231" mass="27375">MDLFTTKERAVNFSQAEKNRFQNLLQKYKDVLFCKKTDHASNTLKSRTWNAIYEEFNAGVEQTRTLRQLKAKFDNMKRRKDTNQNRQSHLKLGRSPPSPSREDKEWICQGMPMSKEDLPNVVDDDYIEQPVDVIINIRDGDVFDNQSPASLPRSSKSKALRVRKHSIGRYRMSEMKIAFLKKQREQEEHMFNLNIKHMVAKRREENELHELKRKKILLEISLLEKQIDTNI</sequence>
<evidence type="ECO:0000313" key="9">
    <source>
        <dbReference type="Proteomes" id="UP001497472"/>
    </source>
</evidence>
<protein>
    <recommendedName>
        <fullName evidence="2">Regulatory protein zeste</fullName>
    </recommendedName>
</protein>
<evidence type="ECO:0000256" key="1">
    <source>
        <dbReference type="ARBA" id="ARBA00011764"/>
    </source>
</evidence>
<evidence type="ECO:0000259" key="7">
    <source>
        <dbReference type="Pfam" id="PF13873"/>
    </source>
</evidence>
<keyword evidence="4" id="KW-0804">Transcription</keyword>
<dbReference type="EMBL" id="CAVLEF010000039">
    <property type="protein sequence ID" value="CAK1549538.1"/>
    <property type="molecule type" value="Genomic_DNA"/>
</dbReference>
<comment type="subunit">
    <text evidence="1">Self-associates forming complexes of several hundred monomers.</text>
</comment>
<evidence type="ECO:0000256" key="6">
    <source>
        <dbReference type="SAM" id="MobiDB-lite"/>
    </source>
</evidence>